<dbReference type="EMBL" id="CP011110">
    <property type="protein sequence ID" value="AKA22138.1"/>
    <property type="molecule type" value="Genomic_DNA"/>
</dbReference>
<name>A0A0D5XSU9_9PSED</name>
<sequence>MRLQGAKRERAPLRIVFMSVVLHIAIRLRCLSNAYQHKVWMPG</sequence>
<dbReference type="Proteomes" id="UP000032748">
    <property type="component" value="Chromosome"/>
</dbReference>
<protein>
    <submittedName>
        <fullName evidence="1">Uncharacterized protein</fullName>
    </submittedName>
</protein>
<proteinExistence type="predicted"/>
<reference evidence="1 2" key="1">
    <citation type="journal article" date="2015" name="Mol. Plant Microbe Interact.">
        <title>Comparative Genomic Analysis of Pseudomonas chlororaphis PCL1606 Reveals New Insight into Antifungal Compounds Involved in Biocontrol.</title>
        <authorList>
            <person name="Calderon C.E."/>
            <person name="Ramos C."/>
            <person name="de Vicente A."/>
            <person name="Cazorla F.M."/>
        </authorList>
    </citation>
    <scope>NUCLEOTIDE SEQUENCE [LARGE SCALE GENOMIC DNA]</scope>
    <source>
        <strain evidence="1 2">PCL1606</strain>
    </source>
</reference>
<evidence type="ECO:0000313" key="1">
    <source>
        <dbReference type="EMBL" id="AKA22138.1"/>
    </source>
</evidence>
<dbReference type="AlphaFoldDB" id="A0A0D5XSU9"/>
<dbReference type="KEGG" id="pcz:PCL1606_06830"/>
<dbReference type="PATRIC" id="fig|587753.10.peg.684"/>
<gene>
    <name evidence="1" type="ORF">PCL1606_06830</name>
</gene>
<evidence type="ECO:0000313" key="2">
    <source>
        <dbReference type="Proteomes" id="UP000032748"/>
    </source>
</evidence>
<organism evidence="1 2">
    <name type="scientific">Pseudomonas chlororaphis</name>
    <dbReference type="NCBI Taxonomy" id="587753"/>
    <lineage>
        <taxon>Bacteria</taxon>
        <taxon>Pseudomonadati</taxon>
        <taxon>Pseudomonadota</taxon>
        <taxon>Gammaproteobacteria</taxon>
        <taxon>Pseudomonadales</taxon>
        <taxon>Pseudomonadaceae</taxon>
        <taxon>Pseudomonas</taxon>
    </lineage>
</organism>
<accession>A0A0D5XSU9</accession>